<dbReference type="EMBL" id="JANHOG010000671">
    <property type="protein sequence ID" value="KAJ3552351.1"/>
    <property type="molecule type" value="Genomic_DNA"/>
</dbReference>
<name>A0ACC1T3M2_9APHY</name>
<keyword evidence="2" id="KW-1185">Reference proteome</keyword>
<reference evidence="1" key="1">
    <citation type="submission" date="2022-07" db="EMBL/GenBank/DDBJ databases">
        <title>Genome Sequence of Phlebia brevispora.</title>
        <authorList>
            <person name="Buettner E."/>
        </authorList>
    </citation>
    <scope>NUCLEOTIDE SEQUENCE</scope>
    <source>
        <strain evidence="1">MPL23</strain>
    </source>
</reference>
<gene>
    <name evidence="1" type="ORF">NM688_g4193</name>
</gene>
<dbReference type="Proteomes" id="UP001148662">
    <property type="component" value="Unassembled WGS sequence"/>
</dbReference>
<protein>
    <submittedName>
        <fullName evidence="1">Uncharacterized protein</fullName>
    </submittedName>
</protein>
<comment type="caution">
    <text evidence="1">The sequence shown here is derived from an EMBL/GenBank/DDBJ whole genome shotgun (WGS) entry which is preliminary data.</text>
</comment>
<proteinExistence type="predicted"/>
<organism evidence="1 2">
    <name type="scientific">Phlebia brevispora</name>
    <dbReference type="NCBI Taxonomy" id="194682"/>
    <lineage>
        <taxon>Eukaryota</taxon>
        <taxon>Fungi</taxon>
        <taxon>Dikarya</taxon>
        <taxon>Basidiomycota</taxon>
        <taxon>Agaricomycotina</taxon>
        <taxon>Agaricomycetes</taxon>
        <taxon>Polyporales</taxon>
        <taxon>Meruliaceae</taxon>
        <taxon>Phlebia</taxon>
    </lineage>
</organism>
<evidence type="ECO:0000313" key="1">
    <source>
        <dbReference type="EMBL" id="KAJ3552351.1"/>
    </source>
</evidence>
<sequence length="423" mass="44054">MKSLYALTSLAVWLVSVRGQAAEWQQCGGIGFTGATTCVAGSVCTVLNDYYSQCIPGATTAAPTSAAPTSVAPTSVAPSGTSSAPEPTSTAPSSAGTLEFAGVNISGFDFGCDTDGDCTASAAWPPLTQYYGANGAGQMQHFVNDDGFNLFRLPVGWQFLTNNEASGTIDEANFAEYDALVQACLATGASCIIDVHNYARFNGEIIGQGGPTNDVFASLWSNIASNYASNDKILFGVMNEPHDIPDIVTWAGSVQAAVTAIRQAGATSQLILLPGNDYTSAETFVSNGSGPALLNVTNPDGSTTGLIFDVHKYLDSDNSGTHADCVTNNIDDAWEPLAQWLRANGRQALNTETGGGNTASCEEYLCQQIAYQQQNSDVILGYVGWAAGNFDPSYVLGETPTQSGSTWTDTPLVAACLSPKANA</sequence>
<accession>A0ACC1T3M2</accession>
<evidence type="ECO:0000313" key="2">
    <source>
        <dbReference type="Proteomes" id="UP001148662"/>
    </source>
</evidence>